<protein>
    <submittedName>
        <fullName evidence="1">Uncharacterized protein</fullName>
    </submittedName>
</protein>
<sequence>MSAEPPPIYAIGDFDCYRCSRPRLYVVSEYPYDRLKFDCAVNQYTPFVGSCPSFSREPGVD</sequence>
<accession>A0A1K0IA07</accession>
<dbReference type="AlphaFoldDB" id="A0A1K0IA07"/>
<organism evidence="1">
    <name type="scientific">Cupriavidus necator</name>
    <name type="common">Alcaligenes eutrophus</name>
    <name type="synonym">Ralstonia eutropha</name>
    <dbReference type="NCBI Taxonomy" id="106590"/>
    <lineage>
        <taxon>Bacteria</taxon>
        <taxon>Pseudomonadati</taxon>
        <taxon>Pseudomonadota</taxon>
        <taxon>Betaproteobacteria</taxon>
        <taxon>Burkholderiales</taxon>
        <taxon>Burkholderiaceae</taxon>
        <taxon>Cupriavidus</taxon>
    </lineage>
</organism>
<name>A0A1K0IA07_CUPNE</name>
<reference evidence="1" key="1">
    <citation type="submission" date="2016-09" db="EMBL/GenBank/DDBJ databases">
        <authorList>
            <person name="Capua I."/>
            <person name="De Benedictis P."/>
            <person name="Joannis T."/>
            <person name="Lombin L.H."/>
            <person name="Cattoli G."/>
        </authorList>
    </citation>
    <scope>NUCLEOTIDE SEQUENCE</scope>
    <source>
        <strain evidence="1">B9</strain>
    </source>
</reference>
<proteinExistence type="predicted"/>
<dbReference type="EMBL" id="FMSH01000064">
    <property type="protein sequence ID" value="SCU74128.1"/>
    <property type="molecule type" value="Genomic_DNA"/>
</dbReference>
<evidence type="ECO:0000313" key="1">
    <source>
        <dbReference type="EMBL" id="SCU74128.1"/>
    </source>
</evidence>
<gene>
    <name evidence="1" type="ORF">CNECB9_1560016</name>
</gene>